<organism evidence="1 2">
    <name type="scientific">Adiantum capillus-veneris</name>
    <name type="common">Maidenhair fern</name>
    <dbReference type="NCBI Taxonomy" id="13818"/>
    <lineage>
        <taxon>Eukaryota</taxon>
        <taxon>Viridiplantae</taxon>
        <taxon>Streptophyta</taxon>
        <taxon>Embryophyta</taxon>
        <taxon>Tracheophyta</taxon>
        <taxon>Polypodiopsida</taxon>
        <taxon>Polypodiidae</taxon>
        <taxon>Polypodiales</taxon>
        <taxon>Pteridineae</taxon>
        <taxon>Pteridaceae</taxon>
        <taxon>Vittarioideae</taxon>
        <taxon>Adiantum</taxon>
    </lineage>
</organism>
<protein>
    <recommendedName>
        <fullName evidence="3">JAB1/MPN/MOV34 metalloenzyme domain-containing protein</fullName>
    </recommendedName>
</protein>
<gene>
    <name evidence="1" type="ORF">GOP47_0015840</name>
</gene>
<reference evidence="1" key="1">
    <citation type="submission" date="2021-01" db="EMBL/GenBank/DDBJ databases">
        <title>Adiantum capillus-veneris genome.</title>
        <authorList>
            <person name="Fang Y."/>
            <person name="Liao Q."/>
        </authorList>
    </citation>
    <scope>NUCLEOTIDE SEQUENCE</scope>
    <source>
        <strain evidence="1">H3</strain>
        <tissue evidence="1">Leaf</tissue>
    </source>
</reference>
<name>A0A9D4UL16_ADICA</name>
<dbReference type="PANTHER" id="PTHR10410">
    <property type="entry name" value="EUKARYOTIC TRANSLATION INITIATION FACTOR 3 -RELATED"/>
    <property type="match status" value="1"/>
</dbReference>
<dbReference type="OrthoDB" id="446074at2759"/>
<sequence>MSLARAKISEEVWLTCVTHALSTETEEIMGLLFGDIEYSADGHATALVWGAAPQTRSDRRKDRVETNPEQLAAASAQAEISSINVYGRLCCVHLFYRLSSVWA</sequence>
<proteinExistence type="predicted"/>
<dbReference type="EMBL" id="JABFUD020000015">
    <property type="protein sequence ID" value="KAI5069539.1"/>
    <property type="molecule type" value="Genomic_DNA"/>
</dbReference>
<comment type="caution">
    <text evidence="1">The sequence shown here is derived from an EMBL/GenBank/DDBJ whole genome shotgun (WGS) entry which is preliminary data.</text>
</comment>
<evidence type="ECO:0000313" key="1">
    <source>
        <dbReference type="EMBL" id="KAI5069539.1"/>
    </source>
</evidence>
<dbReference type="InterPro" id="IPR050242">
    <property type="entry name" value="JAMM_MPN+_peptidase_M67A"/>
</dbReference>
<accession>A0A9D4UL16</accession>
<dbReference type="Gene3D" id="3.40.140.10">
    <property type="entry name" value="Cytidine Deaminase, domain 2"/>
    <property type="match status" value="1"/>
</dbReference>
<evidence type="ECO:0008006" key="3">
    <source>
        <dbReference type="Google" id="ProtNLM"/>
    </source>
</evidence>
<dbReference type="AlphaFoldDB" id="A0A9D4UL16"/>
<keyword evidence="2" id="KW-1185">Reference proteome</keyword>
<dbReference type="Proteomes" id="UP000886520">
    <property type="component" value="Chromosome 15"/>
</dbReference>
<evidence type="ECO:0000313" key="2">
    <source>
        <dbReference type="Proteomes" id="UP000886520"/>
    </source>
</evidence>